<dbReference type="AlphaFoldDB" id="A0A499VN01"/>
<protein>
    <submittedName>
        <fullName evidence="2">Uncharacterized protein</fullName>
    </submittedName>
</protein>
<reference evidence="2" key="1">
    <citation type="submission" date="2019-04" db="EMBL/GenBank/DDBJ databases">
        <title>Draft genome sequences of Streptomyces avermitilis MC3.</title>
        <authorList>
            <person name="Komaki H."/>
            <person name="Tamura T."/>
            <person name="Hosoyama A."/>
        </authorList>
    </citation>
    <scope>NUCLEOTIDE SEQUENCE</scope>
    <source>
        <strain evidence="2">MC3</strain>
    </source>
</reference>
<proteinExistence type="predicted"/>
<feature type="region of interest" description="Disordered" evidence="1">
    <location>
        <begin position="62"/>
        <end position="114"/>
    </location>
</feature>
<organism evidence="2">
    <name type="scientific">Streptomyces avermitilis</name>
    <dbReference type="NCBI Taxonomy" id="33903"/>
    <lineage>
        <taxon>Bacteria</taxon>
        <taxon>Bacillati</taxon>
        <taxon>Actinomycetota</taxon>
        <taxon>Actinomycetes</taxon>
        <taxon>Kitasatosporales</taxon>
        <taxon>Streptomycetaceae</taxon>
        <taxon>Streptomyces</taxon>
    </lineage>
</organism>
<dbReference type="EMBL" id="AP019621">
    <property type="protein sequence ID" value="BBJ50971.1"/>
    <property type="molecule type" value="Genomic_DNA"/>
</dbReference>
<feature type="compositionally biased region" description="Basic and acidic residues" evidence="1">
    <location>
        <begin position="78"/>
        <end position="87"/>
    </location>
</feature>
<evidence type="ECO:0000313" key="2">
    <source>
        <dbReference type="EMBL" id="BBJ50971.1"/>
    </source>
</evidence>
<name>A0A499VN01_STRAX</name>
<evidence type="ECO:0000256" key="1">
    <source>
        <dbReference type="SAM" id="MobiDB-lite"/>
    </source>
</evidence>
<gene>
    <name evidence="2" type="ORF">SAVMC3_36000</name>
</gene>
<feature type="compositionally biased region" description="Gly residues" evidence="1">
    <location>
        <begin position="96"/>
        <end position="105"/>
    </location>
</feature>
<sequence length="114" mass="11040">MPAAVEYEAGAGALRGGALDVQGHHAGQRAGGDPRDAVRGPLLGLLAGLRQLHVRDPAGALQIHADGSADPAGDEGEDHGSQHEHPDGALAPLLPGGDGGAGLVEGAGVAAQGS</sequence>
<accession>A0A499VN01</accession>